<dbReference type="InterPro" id="IPR016024">
    <property type="entry name" value="ARM-type_fold"/>
</dbReference>
<sequence length="123" mass="14289">MRIENIDEAIDLFKKHAIIQCEATEEGNYKMGNKSYDIIIRCISFIANNSMLEKLSFLLKDNNTYLRFWAACALLHTEEKEAIKVLKDIKRNETGFISLNAEITLSELEKGNLKKDYLIKQKK</sequence>
<comment type="caution">
    <text evidence="1">The sequence shown here is derived from an EMBL/GenBank/DDBJ whole genome shotgun (WGS) entry which is preliminary data.</text>
</comment>
<organism evidence="1 2">
    <name type="scientific">Xylanibacter caecicola</name>
    <dbReference type="NCBI Taxonomy" id="2736294"/>
    <lineage>
        <taxon>Bacteria</taxon>
        <taxon>Pseudomonadati</taxon>
        <taxon>Bacteroidota</taxon>
        <taxon>Bacteroidia</taxon>
        <taxon>Bacteroidales</taxon>
        <taxon>Prevotellaceae</taxon>
        <taxon>Xylanibacter</taxon>
    </lineage>
</organism>
<dbReference type="Proteomes" id="UP000820977">
    <property type="component" value="Unassembled WGS sequence"/>
</dbReference>
<keyword evidence="2" id="KW-1185">Reference proteome</keyword>
<proteinExistence type="predicted"/>
<dbReference type="InterPro" id="IPR042236">
    <property type="entry name" value="PI3K_accessory_sf"/>
</dbReference>
<accession>A0ABX2B496</accession>
<protein>
    <recommendedName>
        <fullName evidence="3">HEAT repeat domain-containing protein</fullName>
    </recommendedName>
</protein>
<dbReference type="Gene3D" id="1.25.40.70">
    <property type="entry name" value="Phosphatidylinositol 3-kinase, accessory domain (PIK)"/>
    <property type="match status" value="1"/>
</dbReference>
<gene>
    <name evidence="1" type="ORF">HPS54_11365</name>
</gene>
<reference evidence="1 2" key="1">
    <citation type="submission" date="2020-05" db="EMBL/GenBank/DDBJ databases">
        <title>Distinct polysaccharide utilization as determinants for interspecies competition between intestinal Prevotella spp.</title>
        <authorList>
            <person name="Galvez E.J.C."/>
            <person name="Iljazovic A."/>
            <person name="Strowig T."/>
        </authorList>
    </citation>
    <scope>NUCLEOTIDE SEQUENCE [LARGE SCALE GENOMIC DNA]</scope>
    <source>
        <strain evidence="1 2">PCHR</strain>
    </source>
</reference>
<dbReference type="SUPFAM" id="SSF48371">
    <property type="entry name" value="ARM repeat"/>
    <property type="match status" value="1"/>
</dbReference>
<name>A0ABX2B496_9BACT</name>
<evidence type="ECO:0000313" key="1">
    <source>
        <dbReference type="EMBL" id="NPE26098.1"/>
    </source>
</evidence>
<evidence type="ECO:0000313" key="2">
    <source>
        <dbReference type="Proteomes" id="UP000820977"/>
    </source>
</evidence>
<dbReference type="RefSeq" id="WP_172345566.1">
    <property type="nucleotide sequence ID" value="NZ_CASYYZ010000085.1"/>
</dbReference>
<evidence type="ECO:0008006" key="3">
    <source>
        <dbReference type="Google" id="ProtNLM"/>
    </source>
</evidence>
<dbReference type="EMBL" id="JABKKJ010000028">
    <property type="protein sequence ID" value="NPE26098.1"/>
    <property type="molecule type" value="Genomic_DNA"/>
</dbReference>